<dbReference type="CDD" id="cd24100">
    <property type="entry name" value="ASKHA_NBD_MJ1051-like_N"/>
    <property type="match status" value="1"/>
</dbReference>
<dbReference type="InterPro" id="IPR031730">
    <property type="entry name" value="Carbam_trans_C"/>
</dbReference>
<feature type="domain" description="Carbamoyltransferase" evidence="2">
    <location>
        <begin position="3"/>
        <end position="343"/>
    </location>
</feature>
<comment type="similarity">
    <text evidence="1">Belongs to the NodU/CmcH family.</text>
</comment>
<gene>
    <name evidence="4" type="ORF">OMAG_001155</name>
</gene>
<dbReference type="InterPro" id="IPR003696">
    <property type="entry name" value="Carbtransf_dom"/>
</dbReference>
<comment type="caution">
    <text evidence="4">The sequence shown here is derived from an EMBL/GenBank/DDBJ whole genome shotgun (WGS) entry which is preliminary data.</text>
</comment>
<dbReference type="PATRIC" id="fig|1609969.3.peg.1240"/>
<dbReference type="SUPFAM" id="SSF53067">
    <property type="entry name" value="Actin-like ATPase domain"/>
    <property type="match status" value="1"/>
</dbReference>
<dbReference type="AlphaFoldDB" id="A0A0F0CU10"/>
<sequence length="563" mass="63164">MNVLGIHIGHDSSASLISNGKIVADIAEERFTRVKHYAGFPALSISECLEIGGLKISDIDVVAVASSYKQESLDYFFDLKGCKSEKDFLRGMAKFLLKPIMPDRVKRPPLYMKRFPLKSSALICHVDHHTAHAASAYYTSGLEEPQLIITMDGVGDHGISMTISRGEKGKITLLKAFHQNASLGWFYGNVTEALDWHHGDGEGKTMGLAPYGDFTKTRGVLEGFYPKFENGDLVKAHNFGTPCYWNDNGSFQWHFNDADKIKKIVEKYGKEDVSAEAQRILEEEAGKIIYPWLEKEKLSNLSCAGGVFLNVKLNQRVWESGKVIKHHICPNAGDAGLSMGAALKVYHDLNPGSPILGLNHLYLGPAYSNEKIKDILDARNLKYEFVEDIASFTAKLLADNKIVGWFQGRMESGPRSLGGRAILMSPLKEENKDIINARVKFREAFRPFCPSVLIEKGKDYLVRYRPECFMITSFDVQPKKKKAVPAVVHVDGTLRPQTVSRDVHPRYWELIKAFGDKTGEYIILNTSFNIKGEPIICHPREAIRCFYDTGLDYLVMGNYVLKK</sequence>
<evidence type="ECO:0000313" key="5">
    <source>
        <dbReference type="Proteomes" id="UP000033428"/>
    </source>
</evidence>
<keyword evidence="4" id="KW-0808">Transferase</keyword>
<dbReference type="Proteomes" id="UP000033428">
    <property type="component" value="Unassembled WGS sequence"/>
</dbReference>
<name>A0A0F0CU10_9BACT</name>
<dbReference type="InterPro" id="IPR043129">
    <property type="entry name" value="ATPase_NBD"/>
</dbReference>
<dbReference type="InterPro" id="IPR051338">
    <property type="entry name" value="NodU/CmcH_Carbamoyltrnsfr"/>
</dbReference>
<evidence type="ECO:0000259" key="3">
    <source>
        <dbReference type="Pfam" id="PF16861"/>
    </source>
</evidence>
<dbReference type="EMBL" id="JYNY01000232">
    <property type="protein sequence ID" value="KJJ84925.1"/>
    <property type="molecule type" value="Genomic_DNA"/>
</dbReference>
<evidence type="ECO:0000259" key="2">
    <source>
        <dbReference type="Pfam" id="PF02543"/>
    </source>
</evidence>
<reference evidence="4 5" key="1">
    <citation type="submission" date="2015-02" db="EMBL/GenBank/DDBJ databases">
        <title>Single-cell genomics of uncultivated deep-branching MTB reveals a conserved set of magnetosome genes.</title>
        <authorList>
            <person name="Kolinko S."/>
            <person name="Richter M."/>
            <person name="Glockner F.O."/>
            <person name="Brachmann A."/>
            <person name="Schuler D."/>
        </authorList>
    </citation>
    <scope>NUCLEOTIDE SEQUENCE [LARGE SCALE GENOMIC DNA]</scope>
    <source>
        <strain evidence="4">SKK-01</strain>
    </source>
</reference>
<protein>
    <submittedName>
        <fullName evidence="4">Carbamoyl transferase, NodU family</fullName>
    </submittedName>
</protein>
<dbReference type="Pfam" id="PF16861">
    <property type="entry name" value="Carbam_trans_C"/>
    <property type="match status" value="1"/>
</dbReference>
<dbReference type="PANTHER" id="PTHR34847:SF1">
    <property type="entry name" value="NODULATION PROTEIN U"/>
    <property type="match status" value="1"/>
</dbReference>
<dbReference type="Pfam" id="PF02543">
    <property type="entry name" value="Carbam_trans_N"/>
    <property type="match status" value="1"/>
</dbReference>
<proteinExistence type="inferred from homology"/>
<keyword evidence="5" id="KW-1185">Reference proteome</keyword>
<dbReference type="PANTHER" id="PTHR34847">
    <property type="entry name" value="NODULATION PROTEIN U"/>
    <property type="match status" value="1"/>
</dbReference>
<dbReference type="InterPro" id="IPR038152">
    <property type="entry name" value="Carbam_trans_C_sf"/>
</dbReference>
<organism evidence="4 5">
    <name type="scientific">Candidatus Omnitrophus magneticus</name>
    <dbReference type="NCBI Taxonomy" id="1609969"/>
    <lineage>
        <taxon>Bacteria</taxon>
        <taxon>Pseudomonadati</taxon>
        <taxon>Candidatus Omnitrophota</taxon>
        <taxon>Candidatus Omnitrophus</taxon>
    </lineage>
</organism>
<accession>A0A0F0CU10</accession>
<dbReference type="Gene3D" id="3.30.420.40">
    <property type="match status" value="2"/>
</dbReference>
<evidence type="ECO:0000256" key="1">
    <source>
        <dbReference type="ARBA" id="ARBA00006129"/>
    </source>
</evidence>
<feature type="domain" description="Carbamoyltransferase C-terminal" evidence="3">
    <location>
        <begin position="394"/>
        <end position="563"/>
    </location>
</feature>
<evidence type="ECO:0000313" key="4">
    <source>
        <dbReference type="EMBL" id="KJJ84925.1"/>
    </source>
</evidence>
<dbReference type="GO" id="GO:0016740">
    <property type="term" value="F:transferase activity"/>
    <property type="evidence" value="ECO:0007669"/>
    <property type="project" value="UniProtKB-KW"/>
</dbReference>
<dbReference type="Gene3D" id="3.90.870.20">
    <property type="entry name" value="Carbamoyltransferase, C-terminal domain"/>
    <property type="match status" value="1"/>
</dbReference>